<keyword evidence="5" id="KW-0418">Kinase</keyword>
<dbReference type="GO" id="GO:0004674">
    <property type="term" value="F:protein serine/threonine kinase activity"/>
    <property type="evidence" value="ECO:0007669"/>
    <property type="project" value="TreeGrafter"/>
</dbReference>
<keyword evidence="3" id="KW-0472">Membrane</keyword>
<keyword evidence="3" id="KW-0812">Transmembrane</keyword>
<dbReference type="AlphaFoldDB" id="D7FM76"/>
<dbReference type="CDD" id="cd00180">
    <property type="entry name" value="PKc"/>
    <property type="match status" value="1"/>
</dbReference>
<dbReference type="Gene3D" id="1.10.510.10">
    <property type="entry name" value="Transferase(Phosphotransferase) domain 1"/>
    <property type="match status" value="1"/>
</dbReference>
<sequence>MWPNPDDSATFVTPFREEDRTHVAVKMSSLEKMATVSQENAFKEISVMRHLMQAGEHPHVMPVISACMSTTHLFVVTPFYMGGDLLSRVELHGTGEGNARRWFRQILLGLAYIHQQGLCHHDVSPENVVITNNGEAAVVMDFGMVQRLQTGPNGQSRMCPQECSIDSISADRARMCFIGDGICRYMAPEIWENREYDGRSADIWSVAVSLLVCLVGEEQWKAPTRVPLGDRGIYTYVLVTSLLMIQVAIGTRRRRFC</sequence>
<dbReference type="Proteomes" id="UP000002630">
    <property type="component" value="Linkage Group LG31"/>
</dbReference>
<reference evidence="5 6" key="1">
    <citation type="journal article" date="2010" name="Nature">
        <title>The Ectocarpus genome and the independent evolution of multicellularity in brown algae.</title>
        <authorList>
            <person name="Cock J.M."/>
            <person name="Sterck L."/>
            <person name="Rouze P."/>
            <person name="Scornet D."/>
            <person name="Allen A.E."/>
            <person name="Amoutzias G."/>
            <person name="Anthouard V."/>
            <person name="Artiguenave F."/>
            <person name="Aury J.M."/>
            <person name="Badger J.H."/>
            <person name="Beszteri B."/>
            <person name="Billiau K."/>
            <person name="Bonnet E."/>
            <person name="Bothwell J.H."/>
            <person name="Bowler C."/>
            <person name="Boyen C."/>
            <person name="Brownlee C."/>
            <person name="Carrano C.J."/>
            <person name="Charrier B."/>
            <person name="Cho G.Y."/>
            <person name="Coelho S.M."/>
            <person name="Collen J."/>
            <person name="Corre E."/>
            <person name="Da Silva C."/>
            <person name="Delage L."/>
            <person name="Delaroque N."/>
            <person name="Dittami S.M."/>
            <person name="Doulbeau S."/>
            <person name="Elias M."/>
            <person name="Farnham G."/>
            <person name="Gachon C.M."/>
            <person name="Gschloessl B."/>
            <person name="Heesch S."/>
            <person name="Jabbari K."/>
            <person name="Jubin C."/>
            <person name="Kawai H."/>
            <person name="Kimura K."/>
            <person name="Kloareg B."/>
            <person name="Kupper F.C."/>
            <person name="Lang D."/>
            <person name="Le Bail A."/>
            <person name="Leblanc C."/>
            <person name="Lerouge P."/>
            <person name="Lohr M."/>
            <person name="Lopez P.J."/>
            <person name="Martens C."/>
            <person name="Maumus F."/>
            <person name="Michel G."/>
            <person name="Miranda-Saavedra D."/>
            <person name="Morales J."/>
            <person name="Moreau H."/>
            <person name="Motomura T."/>
            <person name="Nagasato C."/>
            <person name="Napoli C.A."/>
            <person name="Nelson D.R."/>
            <person name="Nyvall-Collen P."/>
            <person name="Peters A.F."/>
            <person name="Pommier C."/>
            <person name="Potin P."/>
            <person name="Poulain J."/>
            <person name="Quesneville H."/>
            <person name="Read B."/>
            <person name="Rensing S.A."/>
            <person name="Ritter A."/>
            <person name="Rousvoal S."/>
            <person name="Samanta M."/>
            <person name="Samson G."/>
            <person name="Schroeder D.C."/>
            <person name="Segurens B."/>
            <person name="Strittmatter M."/>
            <person name="Tonon T."/>
            <person name="Tregear J.W."/>
            <person name="Valentin K."/>
            <person name="von Dassow P."/>
            <person name="Yamagishi T."/>
            <person name="Van de Peer Y."/>
            <person name="Wincker P."/>
        </authorList>
    </citation>
    <scope>NUCLEOTIDE SEQUENCE [LARGE SCALE GENOMIC DNA]</scope>
    <source>
        <strain evidence="6">Ec32 / CCAP1310/4</strain>
    </source>
</reference>
<evidence type="ECO:0000259" key="4">
    <source>
        <dbReference type="PROSITE" id="PS50011"/>
    </source>
</evidence>
<feature type="transmembrane region" description="Helical" evidence="3">
    <location>
        <begin position="233"/>
        <end position="251"/>
    </location>
</feature>
<accession>D7FM76</accession>
<protein>
    <submittedName>
        <fullName evidence="5">CBL-interacting serine/threonine-protein kinase 1</fullName>
    </submittedName>
</protein>
<dbReference type="InterPro" id="IPR000719">
    <property type="entry name" value="Prot_kinase_dom"/>
</dbReference>
<dbReference type="PROSITE" id="PS00109">
    <property type="entry name" value="PROTEIN_KINASE_TYR"/>
    <property type="match status" value="1"/>
</dbReference>
<keyword evidence="3" id="KW-1133">Transmembrane helix</keyword>
<dbReference type="EMBL" id="FN648172">
    <property type="protein sequence ID" value="CBJ29899.1"/>
    <property type="molecule type" value="Genomic_DNA"/>
</dbReference>
<keyword evidence="2" id="KW-0067">ATP-binding</keyword>
<keyword evidence="5" id="KW-0808">Transferase</keyword>
<dbReference type="EMBL" id="FN649756">
    <property type="protein sequence ID" value="CBJ29899.1"/>
    <property type="molecule type" value="Genomic_DNA"/>
</dbReference>
<dbReference type="SUPFAM" id="SSF56112">
    <property type="entry name" value="Protein kinase-like (PK-like)"/>
    <property type="match status" value="1"/>
</dbReference>
<gene>
    <name evidence="5" type="ORF">Esi_0164_0036</name>
</gene>
<evidence type="ECO:0000313" key="5">
    <source>
        <dbReference type="EMBL" id="CBJ29899.1"/>
    </source>
</evidence>
<dbReference type="PROSITE" id="PS50011">
    <property type="entry name" value="PROTEIN_KINASE_DOM"/>
    <property type="match status" value="1"/>
</dbReference>
<organism evidence="5 6">
    <name type="scientific">Ectocarpus siliculosus</name>
    <name type="common">Brown alga</name>
    <name type="synonym">Conferva siliculosa</name>
    <dbReference type="NCBI Taxonomy" id="2880"/>
    <lineage>
        <taxon>Eukaryota</taxon>
        <taxon>Sar</taxon>
        <taxon>Stramenopiles</taxon>
        <taxon>Ochrophyta</taxon>
        <taxon>PX clade</taxon>
        <taxon>Phaeophyceae</taxon>
        <taxon>Ectocarpales</taxon>
        <taxon>Ectocarpaceae</taxon>
        <taxon>Ectocarpus</taxon>
    </lineage>
</organism>
<dbReference type="InterPro" id="IPR008266">
    <property type="entry name" value="Tyr_kinase_AS"/>
</dbReference>
<evidence type="ECO:0000256" key="2">
    <source>
        <dbReference type="ARBA" id="ARBA00022840"/>
    </source>
</evidence>
<dbReference type="OrthoDB" id="193931at2759"/>
<dbReference type="STRING" id="2880.D7FM76"/>
<keyword evidence="1" id="KW-0547">Nucleotide-binding</keyword>
<dbReference type="PANTHER" id="PTHR24346">
    <property type="entry name" value="MAP/MICROTUBULE AFFINITY-REGULATING KINASE"/>
    <property type="match status" value="1"/>
</dbReference>
<dbReference type="PANTHER" id="PTHR24346:SF30">
    <property type="entry name" value="MATERNAL EMBRYONIC LEUCINE ZIPPER KINASE"/>
    <property type="match status" value="1"/>
</dbReference>
<dbReference type="OMA" id="MPVISAC"/>
<evidence type="ECO:0000313" key="6">
    <source>
        <dbReference type="Proteomes" id="UP000002630"/>
    </source>
</evidence>
<keyword evidence="6" id="KW-1185">Reference proteome</keyword>
<evidence type="ECO:0000256" key="3">
    <source>
        <dbReference type="SAM" id="Phobius"/>
    </source>
</evidence>
<dbReference type="GO" id="GO:0005737">
    <property type="term" value="C:cytoplasm"/>
    <property type="evidence" value="ECO:0007669"/>
    <property type="project" value="TreeGrafter"/>
</dbReference>
<dbReference type="eggNOG" id="KOG0583">
    <property type="taxonomic scope" value="Eukaryota"/>
</dbReference>
<feature type="domain" description="Protein kinase" evidence="4">
    <location>
        <begin position="1"/>
        <end position="257"/>
    </location>
</feature>
<evidence type="ECO:0000256" key="1">
    <source>
        <dbReference type="ARBA" id="ARBA00022741"/>
    </source>
</evidence>
<proteinExistence type="predicted"/>
<dbReference type="InParanoid" id="D7FM76"/>
<dbReference type="InterPro" id="IPR011009">
    <property type="entry name" value="Kinase-like_dom_sf"/>
</dbReference>
<name>D7FM76_ECTSI</name>
<dbReference type="GO" id="GO:0035556">
    <property type="term" value="P:intracellular signal transduction"/>
    <property type="evidence" value="ECO:0007669"/>
    <property type="project" value="TreeGrafter"/>
</dbReference>
<dbReference type="Pfam" id="PF00069">
    <property type="entry name" value="Pkinase"/>
    <property type="match status" value="1"/>
</dbReference>
<dbReference type="GO" id="GO:0005524">
    <property type="term" value="F:ATP binding"/>
    <property type="evidence" value="ECO:0007669"/>
    <property type="project" value="UniProtKB-KW"/>
</dbReference>